<dbReference type="InterPro" id="IPR017455">
    <property type="entry name" value="Znf_FYVE-rel"/>
</dbReference>
<gene>
    <name evidence="14" type="ORF">BJ322DRAFT_1057015</name>
</gene>
<dbReference type="PANTHER" id="PTHR47794:SF1">
    <property type="entry name" value="VACUOLAR PROTEIN SORTING-ASSOCIATED PROTEIN 27"/>
    <property type="match status" value="1"/>
</dbReference>
<dbReference type="InterPro" id="IPR002014">
    <property type="entry name" value="VHS_dom"/>
</dbReference>
<dbReference type="InterPro" id="IPR000306">
    <property type="entry name" value="Znf_FYVE"/>
</dbReference>
<dbReference type="Proteomes" id="UP000736335">
    <property type="component" value="Unassembled WGS sequence"/>
</dbReference>
<dbReference type="Gene3D" id="1.25.40.90">
    <property type="match status" value="1"/>
</dbReference>
<dbReference type="OrthoDB" id="957735at2759"/>
<feature type="compositionally biased region" description="Polar residues" evidence="11">
    <location>
        <begin position="604"/>
        <end position="619"/>
    </location>
</feature>
<dbReference type="SUPFAM" id="SSF57903">
    <property type="entry name" value="FYVE/PHD zinc finger"/>
    <property type="match status" value="1"/>
</dbReference>
<evidence type="ECO:0000256" key="5">
    <source>
        <dbReference type="ARBA" id="ARBA00022737"/>
    </source>
</evidence>
<dbReference type="AlphaFoldDB" id="A0A9P6HF56"/>
<dbReference type="Gene3D" id="6.10.140.100">
    <property type="match status" value="1"/>
</dbReference>
<dbReference type="GO" id="GO:0032266">
    <property type="term" value="F:phosphatidylinositol-3-phosphate binding"/>
    <property type="evidence" value="ECO:0007669"/>
    <property type="project" value="TreeGrafter"/>
</dbReference>
<feature type="compositionally biased region" description="Polar residues" evidence="11">
    <location>
        <begin position="508"/>
        <end position="517"/>
    </location>
</feature>
<dbReference type="GO" id="GO:0043130">
    <property type="term" value="F:ubiquitin binding"/>
    <property type="evidence" value="ECO:0007669"/>
    <property type="project" value="InterPro"/>
</dbReference>
<dbReference type="CDD" id="cd16979">
    <property type="entry name" value="VHS_Vps27"/>
    <property type="match status" value="1"/>
</dbReference>
<dbReference type="PANTHER" id="PTHR47794">
    <property type="entry name" value="VACUOLAR PROTEIN SORTING-ASSOCIATED PROTEIN 27"/>
    <property type="match status" value="1"/>
</dbReference>
<comment type="similarity">
    <text evidence="2">Belongs to the VPS27 family.</text>
</comment>
<keyword evidence="15" id="KW-1185">Reference proteome</keyword>
<dbReference type="GO" id="GO:0043328">
    <property type="term" value="P:protein transport to vacuole involved in ubiquitin-dependent protein catabolic process via the multivesicular body sorting pathway"/>
    <property type="evidence" value="ECO:0007669"/>
    <property type="project" value="TreeGrafter"/>
</dbReference>
<evidence type="ECO:0000256" key="4">
    <source>
        <dbReference type="ARBA" id="ARBA00022723"/>
    </source>
</evidence>
<keyword evidence="4" id="KW-0479">Metal-binding</keyword>
<dbReference type="SMART" id="SM00064">
    <property type="entry name" value="FYVE"/>
    <property type="match status" value="1"/>
</dbReference>
<dbReference type="Pfam" id="PF00790">
    <property type="entry name" value="VHS"/>
    <property type="match status" value="1"/>
</dbReference>
<name>A0A9P6HF56_9AGAM</name>
<keyword evidence="6" id="KW-0967">Endosome</keyword>
<dbReference type="Gene3D" id="1.20.5.1940">
    <property type="match status" value="1"/>
</dbReference>
<evidence type="ECO:0000259" key="13">
    <source>
        <dbReference type="PROSITE" id="PS50179"/>
    </source>
</evidence>
<dbReference type="SMART" id="SM00726">
    <property type="entry name" value="UIM"/>
    <property type="match status" value="2"/>
</dbReference>
<dbReference type="GO" id="GO:0008270">
    <property type="term" value="F:zinc ion binding"/>
    <property type="evidence" value="ECO:0007669"/>
    <property type="project" value="UniProtKB-KW"/>
</dbReference>
<feature type="region of interest" description="Disordered" evidence="11">
    <location>
        <begin position="281"/>
        <end position="311"/>
    </location>
</feature>
<evidence type="ECO:0000256" key="10">
    <source>
        <dbReference type="PROSITE-ProRule" id="PRU00091"/>
    </source>
</evidence>
<proteinExistence type="inferred from homology"/>
<accession>A0A9P6HF56</accession>
<feature type="domain" description="VHS" evidence="13">
    <location>
        <begin position="30"/>
        <end position="152"/>
    </location>
</feature>
<keyword evidence="5" id="KW-0677">Repeat</keyword>
<dbReference type="GO" id="GO:0006623">
    <property type="term" value="P:protein targeting to vacuole"/>
    <property type="evidence" value="ECO:0007669"/>
    <property type="project" value="TreeGrafter"/>
</dbReference>
<evidence type="ECO:0000256" key="7">
    <source>
        <dbReference type="ARBA" id="ARBA00022771"/>
    </source>
</evidence>
<dbReference type="PROSITE" id="PS50179">
    <property type="entry name" value="VHS"/>
    <property type="match status" value="1"/>
</dbReference>
<feature type="compositionally biased region" description="Polar residues" evidence="11">
    <location>
        <begin position="288"/>
        <end position="301"/>
    </location>
</feature>
<protein>
    <recommendedName>
        <fullName evidence="3">Vacuolar protein sorting-associated protein 27</fullName>
    </recommendedName>
</protein>
<evidence type="ECO:0000256" key="2">
    <source>
        <dbReference type="ARBA" id="ARBA00008597"/>
    </source>
</evidence>
<comment type="caution">
    <text evidence="14">The sequence shown here is derived from an EMBL/GenBank/DDBJ whole genome shotgun (WGS) entry which is preliminary data.</text>
</comment>
<evidence type="ECO:0000256" key="8">
    <source>
        <dbReference type="ARBA" id="ARBA00022833"/>
    </source>
</evidence>
<dbReference type="EMBL" id="WIUZ02000006">
    <property type="protein sequence ID" value="KAF9785936.1"/>
    <property type="molecule type" value="Genomic_DNA"/>
</dbReference>
<evidence type="ECO:0000256" key="9">
    <source>
        <dbReference type="ARBA" id="ARBA00023136"/>
    </source>
</evidence>
<sequence>MTSLGTWLWGSSQLDDAIDKATSELLPAGSEDMALSLEICDQIRSKSAPPKDAMRSLKRRLDHKNPNVQLSLLSLVDLCVKNGGDHFLVEISSKEFMDNLVSILKFPALNPQVKAKILRLVQSWAFAFEGKPALGYVSQVYKSLKSEGFSFPPQDPASTSSAMVDSQTAPDWIDSDVCMRCRTQFTFTNRKHHCRNCGQVFDHQCSSKSLPLPHFGITQEVRVCDSCFVKLTRAKDKIHDIPKVSHSPPNARGSRSKTFRDADTDLQRAIQLSLEAAGVSGALGSSGYTPSQPPSTVNPNNGPADLDFGNDPDLKAAIEASLRDVPNPIPSAPLPVEFPQPVALPPRQISPSQPLPTSFSTLPNYDMDLRESDTIMTFSQTVEQAQHDPNGRDISRYPALNQLYDQANGLRPKLAMSLDDTSRRENLLTDMHDKLSQAVKLYDHLLSAQVAHPSRRNATAPGSSYQSPLRQAVPDAWVSPPPVSSTNWAPPQTQPMLHPQIRPPSPRVSHTPSSFVTPVSHHIGYHPTPLPPQSTRLVDSSAFQTASNQGFAQITSLHPSLSPPQHGAHSSANHRTFSPLRHGTTHAGPSPLPTFPTAPTLAPQSSYMPSVPQSAVQQPDRQEALLIDL</sequence>
<dbReference type="Gene3D" id="3.30.40.10">
    <property type="entry name" value="Zinc/RING finger domain, C3HC4 (zinc finger)"/>
    <property type="match status" value="1"/>
</dbReference>
<dbReference type="SMART" id="SM00288">
    <property type="entry name" value="VHS"/>
    <property type="match status" value="1"/>
</dbReference>
<keyword evidence="8" id="KW-0862">Zinc</keyword>
<dbReference type="GO" id="GO:0010008">
    <property type="term" value="C:endosome membrane"/>
    <property type="evidence" value="ECO:0007669"/>
    <property type="project" value="UniProtKB-SubCell"/>
</dbReference>
<dbReference type="Pfam" id="PF21356">
    <property type="entry name" value="Vps27_GAT-like"/>
    <property type="match status" value="1"/>
</dbReference>
<dbReference type="InterPro" id="IPR049425">
    <property type="entry name" value="Vps27_GAT-like"/>
</dbReference>
<evidence type="ECO:0000256" key="11">
    <source>
        <dbReference type="SAM" id="MobiDB-lite"/>
    </source>
</evidence>
<feature type="region of interest" description="Disordered" evidence="11">
    <location>
        <begin position="556"/>
        <end position="620"/>
    </location>
</feature>
<evidence type="ECO:0000313" key="15">
    <source>
        <dbReference type="Proteomes" id="UP000736335"/>
    </source>
</evidence>
<feature type="compositionally biased region" description="Polar residues" evidence="11">
    <location>
        <begin position="484"/>
        <end position="495"/>
    </location>
</feature>
<feature type="domain" description="FYVE-type" evidence="12">
    <location>
        <begin position="172"/>
        <end position="232"/>
    </location>
</feature>
<dbReference type="Pfam" id="PF01363">
    <property type="entry name" value="FYVE"/>
    <property type="match status" value="1"/>
</dbReference>
<evidence type="ECO:0000256" key="1">
    <source>
        <dbReference type="ARBA" id="ARBA00004125"/>
    </source>
</evidence>
<organism evidence="14 15">
    <name type="scientific">Thelephora terrestris</name>
    <dbReference type="NCBI Taxonomy" id="56493"/>
    <lineage>
        <taxon>Eukaryota</taxon>
        <taxon>Fungi</taxon>
        <taxon>Dikarya</taxon>
        <taxon>Basidiomycota</taxon>
        <taxon>Agaricomycotina</taxon>
        <taxon>Agaricomycetes</taxon>
        <taxon>Thelephorales</taxon>
        <taxon>Thelephoraceae</taxon>
        <taxon>Thelephora</taxon>
    </lineage>
</organism>
<reference evidence="14" key="1">
    <citation type="journal article" date="2020" name="Nat. Commun.">
        <title>Large-scale genome sequencing of mycorrhizal fungi provides insights into the early evolution of symbiotic traits.</title>
        <authorList>
            <person name="Miyauchi S."/>
            <person name="Kiss E."/>
            <person name="Kuo A."/>
            <person name="Drula E."/>
            <person name="Kohler A."/>
            <person name="Sanchez-Garcia M."/>
            <person name="Morin E."/>
            <person name="Andreopoulos B."/>
            <person name="Barry K.W."/>
            <person name="Bonito G."/>
            <person name="Buee M."/>
            <person name="Carver A."/>
            <person name="Chen C."/>
            <person name="Cichocki N."/>
            <person name="Clum A."/>
            <person name="Culley D."/>
            <person name="Crous P.W."/>
            <person name="Fauchery L."/>
            <person name="Girlanda M."/>
            <person name="Hayes R.D."/>
            <person name="Keri Z."/>
            <person name="LaButti K."/>
            <person name="Lipzen A."/>
            <person name="Lombard V."/>
            <person name="Magnuson J."/>
            <person name="Maillard F."/>
            <person name="Murat C."/>
            <person name="Nolan M."/>
            <person name="Ohm R.A."/>
            <person name="Pangilinan J."/>
            <person name="Pereira M.F."/>
            <person name="Perotto S."/>
            <person name="Peter M."/>
            <person name="Pfister S."/>
            <person name="Riley R."/>
            <person name="Sitrit Y."/>
            <person name="Stielow J.B."/>
            <person name="Szollosi G."/>
            <person name="Zifcakova L."/>
            <person name="Stursova M."/>
            <person name="Spatafora J.W."/>
            <person name="Tedersoo L."/>
            <person name="Vaario L.M."/>
            <person name="Yamada A."/>
            <person name="Yan M."/>
            <person name="Wang P."/>
            <person name="Xu J."/>
            <person name="Bruns T."/>
            <person name="Baldrian P."/>
            <person name="Vilgalys R."/>
            <person name="Dunand C."/>
            <person name="Henrissat B."/>
            <person name="Grigoriev I.V."/>
            <person name="Hibbett D."/>
            <person name="Nagy L.G."/>
            <person name="Martin F.M."/>
        </authorList>
    </citation>
    <scope>NUCLEOTIDE SEQUENCE</scope>
    <source>
        <strain evidence="14">UH-Tt-Lm1</strain>
    </source>
</reference>
<dbReference type="InterPro" id="IPR011011">
    <property type="entry name" value="Znf_FYVE_PHD"/>
</dbReference>
<evidence type="ECO:0000313" key="14">
    <source>
        <dbReference type="EMBL" id="KAF9785936.1"/>
    </source>
</evidence>
<evidence type="ECO:0000256" key="6">
    <source>
        <dbReference type="ARBA" id="ARBA00022753"/>
    </source>
</evidence>
<evidence type="ECO:0000259" key="12">
    <source>
        <dbReference type="PROSITE" id="PS50178"/>
    </source>
</evidence>
<dbReference type="InterPro" id="IPR008942">
    <property type="entry name" value="ENTH_VHS"/>
</dbReference>
<keyword evidence="9" id="KW-0472">Membrane</keyword>
<dbReference type="PROSITE" id="PS50178">
    <property type="entry name" value="ZF_FYVE"/>
    <property type="match status" value="1"/>
</dbReference>
<reference evidence="14" key="2">
    <citation type="submission" date="2020-11" db="EMBL/GenBank/DDBJ databases">
        <authorList>
            <consortium name="DOE Joint Genome Institute"/>
            <person name="Kuo A."/>
            <person name="Miyauchi S."/>
            <person name="Kiss E."/>
            <person name="Drula E."/>
            <person name="Kohler A."/>
            <person name="Sanchez-Garcia M."/>
            <person name="Andreopoulos B."/>
            <person name="Barry K.W."/>
            <person name="Bonito G."/>
            <person name="Buee M."/>
            <person name="Carver A."/>
            <person name="Chen C."/>
            <person name="Cichocki N."/>
            <person name="Clum A."/>
            <person name="Culley D."/>
            <person name="Crous P.W."/>
            <person name="Fauchery L."/>
            <person name="Girlanda M."/>
            <person name="Hayes R."/>
            <person name="Keri Z."/>
            <person name="Labutti K."/>
            <person name="Lipzen A."/>
            <person name="Lombard V."/>
            <person name="Magnuson J."/>
            <person name="Maillard F."/>
            <person name="Morin E."/>
            <person name="Murat C."/>
            <person name="Nolan M."/>
            <person name="Ohm R."/>
            <person name="Pangilinan J."/>
            <person name="Pereira M."/>
            <person name="Perotto S."/>
            <person name="Peter M."/>
            <person name="Riley R."/>
            <person name="Sitrit Y."/>
            <person name="Stielow B."/>
            <person name="Szollosi G."/>
            <person name="Zifcakova L."/>
            <person name="Stursova M."/>
            <person name="Spatafora J.W."/>
            <person name="Tedersoo L."/>
            <person name="Vaario L.-M."/>
            <person name="Yamada A."/>
            <person name="Yan M."/>
            <person name="Wang P."/>
            <person name="Xu J."/>
            <person name="Bruns T."/>
            <person name="Baldrian P."/>
            <person name="Vilgalys R."/>
            <person name="Henrissat B."/>
            <person name="Grigoriev I.V."/>
            <person name="Hibbett D."/>
            <person name="Nagy L.G."/>
            <person name="Martin F.M."/>
        </authorList>
    </citation>
    <scope>NUCLEOTIDE SEQUENCE</scope>
    <source>
        <strain evidence="14">UH-Tt-Lm1</strain>
    </source>
</reference>
<keyword evidence="7 10" id="KW-0863">Zinc-finger</keyword>
<dbReference type="SUPFAM" id="SSF48464">
    <property type="entry name" value="ENTH/VHS domain"/>
    <property type="match status" value="1"/>
</dbReference>
<dbReference type="InterPro" id="IPR003903">
    <property type="entry name" value="UIM_dom"/>
</dbReference>
<dbReference type="GO" id="GO:0033565">
    <property type="term" value="C:ESCRT-0 complex"/>
    <property type="evidence" value="ECO:0007669"/>
    <property type="project" value="TreeGrafter"/>
</dbReference>
<evidence type="ECO:0000256" key="3">
    <source>
        <dbReference type="ARBA" id="ARBA00017753"/>
    </source>
</evidence>
<comment type="subcellular location">
    <subcellularLocation>
        <location evidence="1">Endosome membrane</location>
        <topology evidence="1">Peripheral membrane protein</topology>
        <orientation evidence="1">Cytoplasmic side</orientation>
    </subcellularLocation>
</comment>
<dbReference type="InterPro" id="IPR013083">
    <property type="entry name" value="Znf_RING/FYVE/PHD"/>
</dbReference>
<feature type="region of interest" description="Disordered" evidence="11">
    <location>
        <begin position="475"/>
        <end position="529"/>
    </location>
</feature>